<protein>
    <submittedName>
        <fullName evidence="1">Uncharacterized protein</fullName>
    </submittedName>
</protein>
<keyword evidence="2" id="KW-1185">Reference proteome</keyword>
<accession>A0ABS8DHD3</accession>
<organism evidence="1 2">
    <name type="scientific">Bariatricus massiliensis</name>
    <dbReference type="NCBI Taxonomy" id="1745713"/>
    <lineage>
        <taxon>Bacteria</taxon>
        <taxon>Bacillati</taxon>
        <taxon>Bacillota</taxon>
        <taxon>Clostridia</taxon>
        <taxon>Lachnospirales</taxon>
        <taxon>Lachnospiraceae</taxon>
        <taxon>Bariatricus</taxon>
    </lineage>
</organism>
<reference evidence="1 2" key="1">
    <citation type="submission" date="2021-10" db="EMBL/GenBank/DDBJ databases">
        <title>Collection of gut derived symbiotic bacterial strains cultured from healthy donors.</title>
        <authorList>
            <person name="Lin H."/>
            <person name="Littmann E."/>
            <person name="Kohout C."/>
            <person name="Pamer E.G."/>
        </authorList>
    </citation>
    <scope>NUCLEOTIDE SEQUENCE [LARGE SCALE GENOMIC DNA]</scope>
    <source>
        <strain evidence="1 2">DFI.1.165</strain>
    </source>
</reference>
<dbReference type="EMBL" id="JAJCIS010000006">
    <property type="protein sequence ID" value="MCB7387841.1"/>
    <property type="molecule type" value="Genomic_DNA"/>
</dbReference>
<dbReference type="RefSeq" id="WP_066734702.1">
    <property type="nucleotide sequence ID" value="NZ_JAJCIQ010000007.1"/>
</dbReference>
<proteinExistence type="predicted"/>
<sequence>MYDILRASQAARVIGCGAPEVRHKLRIGVWKFGRVISPKESGTSQCSYEINKRDLADFLKISLEELEGRLESQ</sequence>
<comment type="caution">
    <text evidence="1">The sequence shown here is derived from an EMBL/GenBank/DDBJ whole genome shotgun (WGS) entry which is preliminary data.</text>
</comment>
<dbReference type="Proteomes" id="UP001299546">
    <property type="component" value="Unassembled WGS sequence"/>
</dbReference>
<gene>
    <name evidence="1" type="ORF">LIZ65_11125</name>
</gene>
<name>A0ABS8DHD3_9FIRM</name>
<evidence type="ECO:0000313" key="2">
    <source>
        <dbReference type="Proteomes" id="UP001299546"/>
    </source>
</evidence>
<evidence type="ECO:0000313" key="1">
    <source>
        <dbReference type="EMBL" id="MCB7387841.1"/>
    </source>
</evidence>